<comment type="caution">
    <text evidence="1">The sequence shown here is derived from an EMBL/GenBank/DDBJ whole genome shotgun (WGS) entry which is preliminary data.</text>
</comment>
<reference evidence="1 2" key="1">
    <citation type="submission" date="2016-03" db="EMBL/GenBank/DDBJ databases">
        <title>Whole genome sequencing of Grifola frondosa 9006-11.</title>
        <authorList>
            <person name="Min B."/>
            <person name="Park H."/>
            <person name="Kim J.-G."/>
            <person name="Cho H."/>
            <person name="Oh Y.-L."/>
            <person name="Kong W.-S."/>
            <person name="Choi I.-G."/>
        </authorList>
    </citation>
    <scope>NUCLEOTIDE SEQUENCE [LARGE SCALE GENOMIC DNA]</scope>
    <source>
        <strain evidence="1 2">9006-11</strain>
    </source>
</reference>
<keyword evidence="2" id="KW-1185">Reference proteome</keyword>
<protein>
    <recommendedName>
        <fullName evidence="3">Ndc10 domain-containing protein</fullName>
    </recommendedName>
</protein>
<organism evidence="1 2">
    <name type="scientific">Grifola frondosa</name>
    <name type="common">Maitake</name>
    <name type="synonym">Polyporus frondosus</name>
    <dbReference type="NCBI Taxonomy" id="5627"/>
    <lineage>
        <taxon>Eukaryota</taxon>
        <taxon>Fungi</taxon>
        <taxon>Dikarya</taxon>
        <taxon>Basidiomycota</taxon>
        <taxon>Agaricomycotina</taxon>
        <taxon>Agaricomycetes</taxon>
        <taxon>Polyporales</taxon>
        <taxon>Grifolaceae</taxon>
        <taxon>Grifola</taxon>
    </lineage>
</organism>
<dbReference type="OrthoDB" id="2649303at2759"/>
<dbReference type="EMBL" id="LUGG01000005">
    <property type="protein sequence ID" value="OBZ74698.1"/>
    <property type="molecule type" value="Genomic_DNA"/>
</dbReference>
<evidence type="ECO:0008006" key="3">
    <source>
        <dbReference type="Google" id="ProtNLM"/>
    </source>
</evidence>
<gene>
    <name evidence="1" type="ORF">A0H81_05426</name>
</gene>
<dbReference type="InterPro" id="IPR038279">
    <property type="entry name" value="Ndc10_dom2_sf"/>
</dbReference>
<evidence type="ECO:0000313" key="1">
    <source>
        <dbReference type="EMBL" id="OBZ74698.1"/>
    </source>
</evidence>
<sequence>MQPWSILQVINALKNWHSTHHDYMSDTEAQIELCTDSQIRIIENLAKRSSQALKAVGASSGYKVPVLAALADNTKHNQNGHLNEHGALQHYHIDVCPIGSIAFLYFSIFHILSLPPPDFVPDFTDSNYGQYSHHGWYKNHIFFMRAPEKAMSYDTAAA</sequence>
<dbReference type="GO" id="GO:0003677">
    <property type="term" value="F:DNA binding"/>
    <property type="evidence" value="ECO:0007669"/>
    <property type="project" value="InterPro"/>
</dbReference>
<name>A0A1C7MCW6_GRIFR</name>
<accession>A0A1C7MCW6</accession>
<evidence type="ECO:0000313" key="2">
    <source>
        <dbReference type="Proteomes" id="UP000092993"/>
    </source>
</evidence>
<dbReference type="Proteomes" id="UP000092993">
    <property type="component" value="Unassembled WGS sequence"/>
</dbReference>
<proteinExistence type="predicted"/>
<dbReference type="AlphaFoldDB" id="A0A1C7MCW6"/>
<dbReference type="Gene3D" id="1.10.443.20">
    <property type="entry name" value="Centromere DNA-binding protein complex CBF3 subunit, domain 2"/>
    <property type="match status" value="1"/>
</dbReference>